<organism evidence="2 3">
    <name type="scientific">Rhizobium rhizogenes</name>
    <name type="common">Agrobacterium rhizogenes</name>
    <dbReference type="NCBI Taxonomy" id="359"/>
    <lineage>
        <taxon>Bacteria</taxon>
        <taxon>Pseudomonadati</taxon>
        <taxon>Pseudomonadota</taxon>
        <taxon>Alphaproteobacteria</taxon>
        <taxon>Hyphomicrobiales</taxon>
        <taxon>Rhizobiaceae</taxon>
        <taxon>Rhizobium/Agrobacterium group</taxon>
        <taxon>Rhizobium</taxon>
    </lineage>
</organism>
<dbReference type="SUPFAM" id="SSF48452">
    <property type="entry name" value="TPR-like"/>
    <property type="match status" value="1"/>
</dbReference>
<sequence>MIEKLLKMLKDGKDAPLLRFSLAKALMATRQFDDAAQHLREAVHQDPDYSAAWAALGECLMRLADDDGSIAAWTEGSAVAMKKGDIQAKRQMDVRLRRAQSRRLRVAQG</sequence>
<dbReference type="Pfam" id="PF13432">
    <property type="entry name" value="TPR_16"/>
    <property type="match status" value="1"/>
</dbReference>
<reference evidence="2 3" key="1">
    <citation type="submission" date="2018-08" db="EMBL/GenBank/DDBJ databases">
        <title>Crown Gall in kiwifruit.</title>
        <authorList>
            <person name="Visnovsky S.B."/>
            <person name="Pitman A.R."/>
        </authorList>
    </citation>
    <scope>NUCLEOTIDE SEQUENCE [LARGE SCALE GENOMIC DNA]</scope>
    <source>
        <strain evidence="2 3">SBV_302_78_2</strain>
    </source>
</reference>
<accession>A0AA88EWR2</accession>
<dbReference type="AlphaFoldDB" id="A0AA88EWR2"/>
<dbReference type="EMBL" id="QRFF01000007">
    <property type="protein sequence ID" value="KAA3499091.1"/>
    <property type="molecule type" value="Genomic_DNA"/>
</dbReference>
<evidence type="ECO:0000313" key="3">
    <source>
        <dbReference type="Proteomes" id="UP000473658"/>
    </source>
</evidence>
<evidence type="ECO:0000256" key="1">
    <source>
        <dbReference type="PROSITE-ProRule" id="PRU00339"/>
    </source>
</evidence>
<name>A0AA88EWR2_RHIRH</name>
<gene>
    <name evidence="2" type="ORF">DXM27_21590</name>
</gene>
<protein>
    <submittedName>
        <fullName evidence="2">Tetratricopeptide repeat protein</fullName>
    </submittedName>
</protein>
<dbReference type="InterPro" id="IPR019734">
    <property type="entry name" value="TPR_rpt"/>
</dbReference>
<dbReference type="Gene3D" id="1.25.40.10">
    <property type="entry name" value="Tetratricopeptide repeat domain"/>
    <property type="match status" value="1"/>
</dbReference>
<dbReference type="InterPro" id="IPR011990">
    <property type="entry name" value="TPR-like_helical_dom_sf"/>
</dbReference>
<keyword evidence="1" id="KW-0802">TPR repeat</keyword>
<proteinExistence type="predicted"/>
<evidence type="ECO:0000313" key="2">
    <source>
        <dbReference type="EMBL" id="KAA3499091.1"/>
    </source>
</evidence>
<dbReference type="PROSITE" id="PS50005">
    <property type="entry name" value="TPR"/>
    <property type="match status" value="1"/>
</dbReference>
<dbReference type="Proteomes" id="UP000473658">
    <property type="component" value="Unassembled WGS sequence"/>
</dbReference>
<comment type="caution">
    <text evidence="2">The sequence shown here is derived from an EMBL/GenBank/DDBJ whole genome shotgun (WGS) entry which is preliminary data.</text>
</comment>
<feature type="repeat" description="TPR" evidence="1">
    <location>
        <begin position="16"/>
        <end position="49"/>
    </location>
</feature>